<dbReference type="STRING" id="64969.SAMN02745127_01959"/>
<comment type="caution">
    <text evidence="1">The sequence shown here is derived from an EMBL/GenBank/DDBJ whole genome shotgun (WGS) entry which is preliminary data.</text>
</comment>
<dbReference type="Proteomes" id="UP000191418">
    <property type="component" value="Unassembled WGS sequence"/>
</dbReference>
<evidence type="ECO:0000313" key="2">
    <source>
        <dbReference type="Proteomes" id="UP000191418"/>
    </source>
</evidence>
<dbReference type="RefSeq" id="WP_078745550.1">
    <property type="nucleotide sequence ID" value="NZ_FUXG01000012.1"/>
</dbReference>
<keyword evidence="2" id="KW-1185">Reference proteome</keyword>
<accession>A0A1T4QNU8</accession>
<dbReference type="EMBL" id="MTSM01000003">
    <property type="protein sequence ID" value="OPX56460.1"/>
    <property type="molecule type" value="Genomic_DNA"/>
</dbReference>
<name>A0A1T4QNU8_9GAMM</name>
<evidence type="ECO:0000313" key="1">
    <source>
        <dbReference type="EMBL" id="OPX56460.1"/>
    </source>
</evidence>
<sequence>MMTSNTQCLDLSLDNEKQRVGLKRSIELNQGLIDHLLELQSRLKVCRVTIKSNADLLKRRRKRRLLSADTALCVTA</sequence>
<protein>
    <submittedName>
        <fullName evidence="1">Uncharacterized protein</fullName>
    </submittedName>
</protein>
<reference evidence="1 2" key="1">
    <citation type="submission" date="2017-01" db="EMBL/GenBank/DDBJ databases">
        <title>Genome Sequencing of a Marine Spirillum, Oceanospirillum multiglobuliferum ATCC 33336, from Japan.</title>
        <authorList>
            <person name="Carney J.G."/>
            <person name="Trachtenberg A.M."/>
            <person name="Rheaume B.A."/>
            <person name="Linnane J.D."/>
            <person name="Pitts N.L."/>
            <person name="Mykles D.L."/>
            <person name="Maclea K.S."/>
        </authorList>
    </citation>
    <scope>NUCLEOTIDE SEQUENCE [LARGE SCALE GENOMIC DNA]</scope>
    <source>
        <strain evidence="1 2">ATCC 33336</strain>
    </source>
</reference>
<organism evidence="1 2">
    <name type="scientific">Oceanospirillum multiglobuliferum</name>
    <dbReference type="NCBI Taxonomy" id="64969"/>
    <lineage>
        <taxon>Bacteria</taxon>
        <taxon>Pseudomonadati</taxon>
        <taxon>Pseudomonadota</taxon>
        <taxon>Gammaproteobacteria</taxon>
        <taxon>Oceanospirillales</taxon>
        <taxon>Oceanospirillaceae</taxon>
        <taxon>Oceanospirillum</taxon>
    </lineage>
</organism>
<dbReference type="AlphaFoldDB" id="A0A1T4QNU8"/>
<proteinExistence type="predicted"/>
<gene>
    <name evidence="1" type="ORF">BTE48_03265</name>
</gene>